<gene>
    <name evidence="1" type="ORF">TTHERM_000277219</name>
</gene>
<evidence type="ECO:0000313" key="1">
    <source>
        <dbReference type="EMBL" id="EWS73836.1"/>
    </source>
</evidence>
<reference evidence="2" key="1">
    <citation type="journal article" date="2006" name="PLoS Biol.">
        <title>Macronuclear genome sequence of the ciliate Tetrahymena thermophila, a model eukaryote.</title>
        <authorList>
            <person name="Eisen J.A."/>
            <person name="Coyne R.S."/>
            <person name="Wu M."/>
            <person name="Wu D."/>
            <person name="Thiagarajan M."/>
            <person name="Wortman J.R."/>
            <person name="Badger J.H."/>
            <person name="Ren Q."/>
            <person name="Amedeo P."/>
            <person name="Jones K.M."/>
            <person name="Tallon L.J."/>
            <person name="Delcher A.L."/>
            <person name="Salzberg S.L."/>
            <person name="Silva J.C."/>
            <person name="Haas B.J."/>
            <person name="Majoros W.H."/>
            <person name="Farzad M."/>
            <person name="Carlton J.M."/>
            <person name="Smith R.K. Jr."/>
            <person name="Garg J."/>
            <person name="Pearlman R.E."/>
            <person name="Karrer K.M."/>
            <person name="Sun L."/>
            <person name="Manning G."/>
            <person name="Elde N.C."/>
            <person name="Turkewitz A.P."/>
            <person name="Asai D.J."/>
            <person name="Wilkes D.E."/>
            <person name="Wang Y."/>
            <person name="Cai H."/>
            <person name="Collins K."/>
            <person name="Stewart B.A."/>
            <person name="Lee S.R."/>
            <person name="Wilamowska K."/>
            <person name="Weinberg Z."/>
            <person name="Ruzzo W.L."/>
            <person name="Wloga D."/>
            <person name="Gaertig J."/>
            <person name="Frankel J."/>
            <person name="Tsao C.-C."/>
            <person name="Gorovsky M.A."/>
            <person name="Keeling P.J."/>
            <person name="Waller R.F."/>
            <person name="Patron N.J."/>
            <person name="Cherry J.M."/>
            <person name="Stover N.A."/>
            <person name="Krieger C.J."/>
            <person name="del Toro C."/>
            <person name="Ryder H.F."/>
            <person name="Williamson S.C."/>
            <person name="Barbeau R.A."/>
            <person name="Hamilton E.P."/>
            <person name="Orias E."/>
        </authorList>
    </citation>
    <scope>NUCLEOTIDE SEQUENCE [LARGE SCALE GENOMIC DNA]</scope>
    <source>
        <strain evidence="2">SB210</strain>
    </source>
</reference>
<dbReference type="RefSeq" id="XP_012653583.1">
    <property type="nucleotide sequence ID" value="XM_012798129.1"/>
</dbReference>
<organism evidence="1 2">
    <name type="scientific">Tetrahymena thermophila (strain SB210)</name>
    <dbReference type="NCBI Taxonomy" id="312017"/>
    <lineage>
        <taxon>Eukaryota</taxon>
        <taxon>Sar</taxon>
        <taxon>Alveolata</taxon>
        <taxon>Ciliophora</taxon>
        <taxon>Intramacronucleata</taxon>
        <taxon>Oligohymenophorea</taxon>
        <taxon>Hymenostomatida</taxon>
        <taxon>Tetrahymenina</taxon>
        <taxon>Tetrahymenidae</taxon>
        <taxon>Tetrahymena</taxon>
    </lineage>
</organism>
<dbReference type="GeneID" id="24438152"/>
<dbReference type="AlphaFoldDB" id="W7XHI7"/>
<keyword evidence="2" id="KW-1185">Reference proteome</keyword>
<evidence type="ECO:0000313" key="2">
    <source>
        <dbReference type="Proteomes" id="UP000009168"/>
    </source>
</evidence>
<name>W7XHI7_TETTS</name>
<sequence length="146" mass="18025">MRKQIYIQMIIEFKHNQSPRNMVYKLKQLFIIAINELLRKRAKFQYKYLVAHHLKQYFLLKNMAIKHFILWINKFTYNQFFSLCQAQLRVNKRMNSPQRTILYQLSSPRFFHFISKSITYTLRLFNVAKIVFNLVYFKHTYVARIF</sequence>
<dbReference type="EMBL" id="GG662656">
    <property type="protein sequence ID" value="EWS73836.1"/>
    <property type="molecule type" value="Genomic_DNA"/>
</dbReference>
<accession>W7XHI7</accession>
<dbReference type="Proteomes" id="UP000009168">
    <property type="component" value="Unassembled WGS sequence"/>
</dbReference>
<dbReference type="KEGG" id="tet:TTHERM_000277219"/>
<dbReference type="InParanoid" id="W7XHI7"/>
<proteinExistence type="predicted"/>
<protein>
    <submittedName>
        <fullName evidence="1">Uncharacterized protein</fullName>
    </submittedName>
</protein>